<dbReference type="InterPro" id="IPR053151">
    <property type="entry name" value="RNase_H-like"/>
</dbReference>
<comment type="caution">
    <text evidence="2">The sequence shown here is derived from an EMBL/GenBank/DDBJ whole genome shotgun (WGS) entry which is preliminary data.</text>
</comment>
<feature type="domain" description="RNase H type-1" evidence="1">
    <location>
        <begin position="3"/>
        <end position="108"/>
    </location>
</feature>
<protein>
    <submittedName>
        <fullName evidence="2">Putative ribonuclease H protein</fullName>
    </submittedName>
</protein>
<dbReference type="PANTHER" id="PTHR47723:SF19">
    <property type="entry name" value="POLYNUCLEOTIDYL TRANSFERASE, RIBONUCLEASE H-LIKE SUPERFAMILY PROTEIN"/>
    <property type="match status" value="1"/>
</dbReference>
<dbReference type="PANTHER" id="PTHR47723">
    <property type="entry name" value="OS05G0353850 PROTEIN"/>
    <property type="match status" value="1"/>
</dbReference>
<dbReference type="Proteomes" id="UP000265520">
    <property type="component" value="Unassembled WGS sequence"/>
</dbReference>
<dbReference type="Gene3D" id="3.30.420.10">
    <property type="entry name" value="Ribonuclease H-like superfamily/Ribonuclease H"/>
    <property type="match status" value="1"/>
</dbReference>
<dbReference type="GO" id="GO:0004523">
    <property type="term" value="F:RNA-DNA hybrid ribonuclease activity"/>
    <property type="evidence" value="ECO:0007669"/>
    <property type="project" value="InterPro"/>
</dbReference>
<sequence>KSACGGVIRNVLVRGLARNLGSCSTLMAELWDILSMLGIKAFIVVYQKKGFHRISLESDSAIAVSIIDKSCSAPHPCASIVSLINCFRMEEWQVHVSHIYRQTNQVAD</sequence>
<accession>A0A392QCH9</accession>
<evidence type="ECO:0000313" key="3">
    <source>
        <dbReference type="Proteomes" id="UP000265520"/>
    </source>
</evidence>
<keyword evidence="3" id="KW-1185">Reference proteome</keyword>
<evidence type="ECO:0000259" key="1">
    <source>
        <dbReference type="Pfam" id="PF13456"/>
    </source>
</evidence>
<dbReference type="InterPro" id="IPR044730">
    <property type="entry name" value="RNase_H-like_dom_plant"/>
</dbReference>
<evidence type="ECO:0000313" key="2">
    <source>
        <dbReference type="EMBL" id="MCI21440.1"/>
    </source>
</evidence>
<organism evidence="2 3">
    <name type="scientific">Trifolium medium</name>
    <dbReference type="NCBI Taxonomy" id="97028"/>
    <lineage>
        <taxon>Eukaryota</taxon>
        <taxon>Viridiplantae</taxon>
        <taxon>Streptophyta</taxon>
        <taxon>Embryophyta</taxon>
        <taxon>Tracheophyta</taxon>
        <taxon>Spermatophyta</taxon>
        <taxon>Magnoliopsida</taxon>
        <taxon>eudicotyledons</taxon>
        <taxon>Gunneridae</taxon>
        <taxon>Pentapetalae</taxon>
        <taxon>rosids</taxon>
        <taxon>fabids</taxon>
        <taxon>Fabales</taxon>
        <taxon>Fabaceae</taxon>
        <taxon>Papilionoideae</taxon>
        <taxon>50 kb inversion clade</taxon>
        <taxon>NPAAA clade</taxon>
        <taxon>Hologalegina</taxon>
        <taxon>IRL clade</taxon>
        <taxon>Trifolieae</taxon>
        <taxon>Trifolium</taxon>
    </lineage>
</organism>
<dbReference type="CDD" id="cd06222">
    <property type="entry name" value="RNase_H_like"/>
    <property type="match status" value="1"/>
</dbReference>
<dbReference type="InterPro" id="IPR002156">
    <property type="entry name" value="RNaseH_domain"/>
</dbReference>
<dbReference type="EMBL" id="LXQA010124865">
    <property type="protein sequence ID" value="MCI21440.1"/>
    <property type="molecule type" value="Genomic_DNA"/>
</dbReference>
<dbReference type="AlphaFoldDB" id="A0A392QCH9"/>
<dbReference type="GO" id="GO:0003676">
    <property type="term" value="F:nucleic acid binding"/>
    <property type="evidence" value="ECO:0007669"/>
    <property type="project" value="InterPro"/>
</dbReference>
<proteinExistence type="predicted"/>
<dbReference type="Pfam" id="PF13456">
    <property type="entry name" value="RVT_3"/>
    <property type="match status" value="1"/>
</dbReference>
<name>A0A392QCH9_9FABA</name>
<reference evidence="2 3" key="1">
    <citation type="journal article" date="2018" name="Front. Plant Sci.">
        <title>Red Clover (Trifolium pratense) and Zigzag Clover (T. medium) - A Picture of Genomic Similarities and Differences.</title>
        <authorList>
            <person name="Dluhosova J."/>
            <person name="Istvanek J."/>
            <person name="Nedelnik J."/>
            <person name="Repkova J."/>
        </authorList>
    </citation>
    <scope>NUCLEOTIDE SEQUENCE [LARGE SCALE GENOMIC DNA]</scope>
    <source>
        <strain evidence="3">cv. 10/8</strain>
        <tissue evidence="2">Leaf</tissue>
    </source>
</reference>
<dbReference type="InterPro" id="IPR036397">
    <property type="entry name" value="RNaseH_sf"/>
</dbReference>
<feature type="non-terminal residue" evidence="2">
    <location>
        <position position="1"/>
    </location>
</feature>